<dbReference type="AlphaFoldDB" id="A0A9W9UBH7"/>
<protein>
    <recommendedName>
        <fullName evidence="3">RING-type domain-containing protein</fullName>
    </recommendedName>
</protein>
<evidence type="ECO:0000313" key="1">
    <source>
        <dbReference type="EMBL" id="KAJ5330497.1"/>
    </source>
</evidence>
<accession>A0A9W9UBH7</accession>
<evidence type="ECO:0000313" key="2">
    <source>
        <dbReference type="Proteomes" id="UP001147746"/>
    </source>
</evidence>
<comment type="caution">
    <text evidence="1">The sequence shown here is derived from an EMBL/GenBank/DDBJ whole genome shotgun (WGS) entry which is preliminary data.</text>
</comment>
<keyword evidence="2" id="KW-1185">Reference proteome</keyword>
<name>A0A9W9UBH7_9EURO</name>
<dbReference type="Gene3D" id="3.30.40.10">
    <property type="entry name" value="Zinc/RING finger domain, C3HC4 (zinc finger)"/>
    <property type="match status" value="1"/>
</dbReference>
<dbReference type="CDD" id="cd16448">
    <property type="entry name" value="RING-H2"/>
    <property type="match status" value="1"/>
</dbReference>
<evidence type="ECO:0008006" key="3">
    <source>
        <dbReference type="Google" id="ProtNLM"/>
    </source>
</evidence>
<sequence length="144" mass="16155">MDKVNKEVHSPENDTLPPREPYVISTTMLRTNSVPWLISSSQPAILPVYVGVWFERRDLMLHSLSPSEDVDSIYCIFCLDEDGERTGECVILRCEKCKHFSHLACMKNWLETPHKGAWAALIRSPIVRSLGSEALPDNTTIGGG</sequence>
<gene>
    <name evidence="1" type="ORF">N7476_000280</name>
</gene>
<dbReference type="InterPro" id="IPR013083">
    <property type="entry name" value="Znf_RING/FYVE/PHD"/>
</dbReference>
<reference evidence="1" key="1">
    <citation type="submission" date="2022-12" db="EMBL/GenBank/DDBJ databases">
        <authorList>
            <person name="Petersen C."/>
        </authorList>
    </citation>
    <scope>NUCLEOTIDE SEQUENCE</scope>
    <source>
        <strain evidence="1">IBT 21472</strain>
    </source>
</reference>
<organism evidence="1 2">
    <name type="scientific">Penicillium atrosanguineum</name>
    <dbReference type="NCBI Taxonomy" id="1132637"/>
    <lineage>
        <taxon>Eukaryota</taxon>
        <taxon>Fungi</taxon>
        <taxon>Dikarya</taxon>
        <taxon>Ascomycota</taxon>
        <taxon>Pezizomycotina</taxon>
        <taxon>Eurotiomycetes</taxon>
        <taxon>Eurotiomycetidae</taxon>
        <taxon>Eurotiales</taxon>
        <taxon>Aspergillaceae</taxon>
        <taxon>Penicillium</taxon>
    </lineage>
</organism>
<proteinExistence type="predicted"/>
<dbReference type="Proteomes" id="UP001147746">
    <property type="component" value="Unassembled WGS sequence"/>
</dbReference>
<dbReference type="EMBL" id="JAPZBO010000001">
    <property type="protein sequence ID" value="KAJ5330497.1"/>
    <property type="molecule type" value="Genomic_DNA"/>
</dbReference>
<dbReference type="SUPFAM" id="SSF57850">
    <property type="entry name" value="RING/U-box"/>
    <property type="match status" value="1"/>
</dbReference>
<reference evidence="1" key="2">
    <citation type="journal article" date="2023" name="IMA Fungus">
        <title>Comparative genomic study of the Penicillium genus elucidates a diverse pangenome and 15 lateral gene transfer events.</title>
        <authorList>
            <person name="Petersen C."/>
            <person name="Sorensen T."/>
            <person name="Nielsen M.R."/>
            <person name="Sondergaard T.E."/>
            <person name="Sorensen J.L."/>
            <person name="Fitzpatrick D.A."/>
            <person name="Frisvad J.C."/>
            <person name="Nielsen K.L."/>
        </authorList>
    </citation>
    <scope>NUCLEOTIDE SEQUENCE</scope>
    <source>
        <strain evidence="1">IBT 21472</strain>
    </source>
</reference>